<dbReference type="Pfam" id="PF21848">
    <property type="entry name" value="DUF6907"/>
    <property type="match status" value="1"/>
</dbReference>
<name>A0ABP8RYY9_9PSEU</name>
<protein>
    <submittedName>
        <fullName evidence="1">Uncharacterized protein</fullName>
    </submittedName>
</protein>
<dbReference type="InterPro" id="IPR054202">
    <property type="entry name" value="DUF6907"/>
</dbReference>
<accession>A0ABP8RYY9</accession>
<proteinExistence type="predicted"/>
<sequence length="116" mass="12470">MEVRPVSILPDALTPTTLDALTTCPPWCTKPDGHEPDDVESDGTVYVWHRRPAMLAGGRRVALQQCVMLIEGRDLRVAPAEIVVDGQLDRPLDVDTARAFIAGLALTAELAAGGVR</sequence>
<evidence type="ECO:0000313" key="2">
    <source>
        <dbReference type="Proteomes" id="UP001501598"/>
    </source>
</evidence>
<comment type="caution">
    <text evidence="1">The sequence shown here is derived from an EMBL/GenBank/DDBJ whole genome shotgun (WGS) entry which is preliminary data.</text>
</comment>
<dbReference type="EMBL" id="BAABGT010000083">
    <property type="protein sequence ID" value="GAA4554393.1"/>
    <property type="molecule type" value="Genomic_DNA"/>
</dbReference>
<reference evidence="2" key="1">
    <citation type="journal article" date="2019" name="Int. J. Syst. Evol. Microbiol.">
        <title>The Global Catalogue of Microorganisms (GCM) 10K type strain sequencing project: providing services to taxonomists for standard genome sequencing and annotation.</title>
        <authorList>
            <consortium name="The Broad Institute Genomics Platform"/>
            <consortium name="The Broad Institute Genome Sequencing Center for Infectious Disease"/>
            <person name="Wu L."/>
            <person name="Ma J."/>
        </authorList>
    </citation>
    <scope>NUCLEOTIDE SEQUENCE [LARGE SCALE GENOMIC DNA]</scope>
    <source>
        <strain evidence="2">JCM 17906</strain>
    </source>
</reference>
<gene>
    <name evidence="1" type="ORF">GCM10023175_52190</name>
</gene>
<organism evidence="1 2">
    <name type="scientific">Pseudonocardia xishanensis</name>
    <dbReference type="NCBI Taxonomy" id="630995"/>
    <lineage>
        <taxon>Bacteria</taxon>
        <taxon>Bacillati</taxon>
        <taxon>Actinomycetota</taxon>
        <taxon>Actinomycetes</taxon>
        <taxon>Pseudonocardiales</taxon>
        <taxon>Pseudonocardiaceae</taxon>
        <taxon>Pseudonocardia</taxon>
    </lineage>
</organism>
<evidence type="ECO:0000313" key="1">
    <source>
        <dbReference type="EMBL" id="GAA4554393.1"/>
    </source>
</evidence>
<dbReference type="Proteomes" id="UP001501598">
    <property type="component" value="Unassembled WGS sequence"/>
</dbReference>
<keyword evidence="2" id="KW-1185">Reference proteome</keyword>